<dbReference type="Pfam" id="PF22564">
    <property type="entry name" value="HAAS"/>
    <property type="match status" value="1"/>
</dbReference>
<dbReference type="Proteomes" id="UP001454086">
    <property type="component" value="Unassembled WGS sequence"/>
</dbReference>
<dbReference type="RefSeq" id="WP_349119059.1">
    <property type="nucleotide sequence ID" value="NZ_JBBMFM010000215.1"/>
</dbReference>
<keyword evidence="2" id="KW-1133">Transmembrane helix</keyword>
<comment type="caution">
    <text evidence="3">The sequence shown here is derived from an EMBL/GenBank/DDBJ whole genome shotgun (WGS) entry which is preliminary data.</text>
</comment>
<keyword evidence="2" id="KW-0472">Membrane</keyword>
<keyword evidence="2" id="KW-0812">Transmembrane</keyword>
<dbReference type="EMBL" id="JBBMFM010000215">
    <property type="protein sequence ID" value="MEQ2428750.1"/>
    <property type="molecule type" value="Genomic_DNA"/>
</dbReference>
<evidence type="ECO:0000256" key="1">
    <source>
        <dbReference type="SAM" id="MobiDB-lite"/>
    </source>
</evidence>
<name>A0ABV1DEF2_9FIRM</name>
<feature type="region of interest" description="Disordered" evidence="1">
    <location>
        <begin position="311"/>
        <end position="493"/>
    </location>
</feature>
<keyword evidence="4" id="KW-1185">Reference proteome</keyword>
<evidence type="ECO:0000313" key="4">
    <source>
        <dbReference type="Proteomes" id="UP001454086"/>
    </source>
</evidence>
<evidence type="ECO:0000256" key="2">
    <source>
        <dbReference type="SAM" id="Phobius"/>
    </source>
</evidence>
<feature type="compositionally biased region" description="Basic and acidic residues" evidence="1">
    <location>
        <begin position="428"/>
        <end position="452"/>
    </location>
</feature>
<accession>A0ABV1DEF2</accession>
<feature type="transmembrane region" description="Helical" evidence="2">
    <location>
        <begin position="257"/>
        <end position="278"/>
    </location>
</feature>
<sequence>MNKKGFLEELGTYLAILEDKEQQDILEEYTQHIDMKIENGLSEEEAIRDFGDIRELACGILEAYHVNPEYQGQTSVKRKVDTQAAAAKGKQAWAAASGFFGRTGTRVKRFFCICARTVRQGAGRIWMFLSAPWRNRIWSRKQDEDTRPEGRRFQGGGIKRFVRRAQADRDMGVCRSDRGRGLLRPGIGTCIRGVGQGIGSFIGHCFRFLVWMALWCIRWCFNICMIFLGLLGGSFTLCMIFIFGASVVWLFNGYPLLGITLISLGTILCFGSVTYLCFSLLRLRTGRECCWEQARPGRIRMQDGEQVRIGAEKKAGLRERSEPEERAGRKGRLGPEGKDGRQERPEPEEEARRRERLEPDEKVGLRKWPEPEKKAGLREWPELEEKAGRQECLGPEEKAGQEHPEPEEKAGRQECPKPEWKAGPQERLGPEGKAGRQEYPDSEEKAGRQEHPEPEEEAGPQEPPVPEDRPQASLRGYQEETCMNKISKEVRHA</sequence>
<feature type="transmembrane region" description="Helical" evidence="2">
    <location>
        <begin position="198"/>
        <end position="217"/>
    </location>
</feature>
<organism evidence="3 4">
    <name type="scientific">Enterocloster hominis</name>
    <name type="common">ex Hitch et al. 2024</name>
    <dbReference type="NCBI Taxonomy" id="1917870"/>
    <lineage>
        <taxon>Bacteria</taxon>
        <taxon>Bacillati</taxon>
        <taxon>Bacillota</taxon>
        <taxon>Clostridia</taxon>
        <taxon>Lachnospirales</taxon>
        <taxon>Lachnospiraceae</taxon>
        <taxon>Enterocloster</taxon>
    </lineage>
</organism>
<evidence type="ECO:0000313" key="3">
    <source>
        <dbReference type="EMBL" id="MEQ2428750.1"/>
    </source>
</evidence>
<feature type="compositionally biased region" description="Basic and acidic residues" evidence="1">
    <location>
        <begin position="311"/>
        <end position="420"/>
    </location>
</feature>
<feature type="transmembrane region" description="Helical" evidence="2">
    <location>
        <begin position="224"/>
        <end position="251"/>
    </location>
</feature>
<reference evidence="3 4" key="1">
    <citation type="submission" date="2024-03" db="EMBL/GenBank/DDBJ databases">
        <title>Human intestinal bacterial collection.</title>
        <authorList>
            <person name="Pauvert C."/>
            <person name="Hitch T.C.A."/>
            <person name="Clavel T."/>
        </authorList>
    </citation>
    <scope>NUCLEOTIDE SEQUENCE [LARGE SCALE GENOMIC DNA]</scope>
    <source>
        <strain evidence="3 4">CLA-SR-H021</strain>
    </source>
</reference>
<proteinExistence type="predicted"/>
<gene>
    <name evidence="3" type="ORF">WMQ36_27695</name>
</gene>
<protein>
    <submittedName>
        <fullName evidence="3">DUF1700 domain-containing protein</fullName>
    </submittedName>
</protein>